<dbReference type="Pfam" id="PF00004">
    <property type="entry name" value="AAA"/>
    <property type="match status" value="1"/>
</dbReference>
<name>A0A2P6NS22_9EUKA</name>
<dbReference type="InterPro" id="IPR027417">
    <property type="entry name" value="P-loop_NTPase"/>
</dbReference>
<evidence type="ECO:0000259" key="11">
    <source>
        <dbReference type="PROSITE" id="PS51786"/>
    </source>
</evidence>
<comment type="caution">
    <text evidence="13">The sequence shown here is derived from an EMBL/GenBank/DDBJ whole genome shotgun (WGS) entry which is preliminary data.</text>
</comment>
<dbReference type="GO" id="GO:0051131">
    <property type="term" value="P:chaperone-mediated protein complex assembly"/>
    <property type="evidence" value="ECO:0007669"/>
    <property type="project" value="TreeGrafter"/>
</dbReference>
<proteinExistence type="inferred from homology"/>
<dbReference type="PROSITE" id="PS51786">
    <property type="entry name" value="LON_PROTEOLYTIC"/>
    <property type="match status" value="1"/>
</dbReference>
<dbReference type="InterPro" id="IPR054594">
    <property type="entry name" value="Lon_lid"/>
</dbReference>
<dbReference type="FunCoup" id="A0A2P6NS22">
    <property type="interactions" value="357"/>
</dbReference>
<dbReference type="Gene3D" id="1.20.5.5270">
    <property type="match status" value="1"/>
</dbReference>
<dbReference type="GO" id="GO:0003697">
    <property type="term" value="F:single-stranded DNA binding"/>
    <property type="evidence" value="ECO:0007669"/>
    <property type="project" value="TreeGrafter"/>
</dbReference>
<dbReference type="PROSITE" id="PS50004">
    <property type="entry name" value="C2"/>
    <property type="match status" value="1"/>
</dbReference>
<dbReference type="InterPro" id="IPR015947">
    <property type="entry name" value="PUA-like_sf"/>
</dbReference>
<dbReference type="InterPro" id="IPR008269">
    <property type="entry name" value="Lon_proteolytic"/>
</dbReference>
<protein>
    <recommendedName>
        <fullName evidence="9">Lon protease homolog</fullName>
        <ecNumber evidence="9">3.4.21.-</ecNumber>
    </recommendedName>
</protein>
<dbReference type="GO" id="GO:0007005">
    <property type="term" value="P:mitochondrion organization"/>
    <property type="evidence" value="ECO:0007669"/>
    <property type="project" value="TreeGrafter"/>
</dbReference>
<evidence type="ECO:0000256" key="5">
    <source>
        <dbReference type="ARBA" id="ARBA00022840"/>
    </source>
</evidence>
<dbReference type="EMBL" id="MDYQ01000027">
    <property type="protein sequence ID" value="PRP86756.1"/>
    <property type="molecule type" value="Genomic_DNA"/>
</dbReference>
<feature type="domain" description="Lon proteolytic" evidence="11">
    <location>
        <begin position="1085"/>
        <end position="1283"/>
    </location>
</feature>
<dbReference type="Pfam" id="PF00168">
    <property type="entry name" value="C2"/>
    <property type="match status" value="1"/>
</dbReference>
<dbReference type="PANTHER" id="PTHR43718:SF2">
    <property type="entry name" value="LON PROTEASE HOMOLOG, MITOCHONDRIAL"/>
    <property type="match status" value="1"/>
</dbReference>
<keyword evidence="5 8" id="KW-0067">ATP-binding</keyword>
<dbReference type="PROSITE" id="PS01046">
    <property type="entry name" value="LON_SER"/>
    <property type="match status" value="1"/>
</dbReference>
<dbReference type="InterPro" id="IPR014721">
    <property type="entry name" value="Ribsml_uS5_D2-typ_fold_subgr"/>
</dbReference>
<dbReference type="PRINTS" id="PR00830">
    <property type="entry name" value="ENDOLAPTASE"/>
</dbReference>
<evidence type="ECO:0000313" key="13">
    <source>
        <dbReference type="EMBL" id="PRP86756.1"/>
    </source>
</evidence>
<feature type="active site" evidence="7">
    <location>
        <position position="1232"/>
    </location>
</feature>
<dbReference type="InterPro" id="IPR008268">
    <property type="entry name" value="Peptidase_S16_AS"/>
</dbReference>
<dbReference type="InterPro" id="IPR003593">
    <property type="entry name" value="AAA+_ATPase"/>
</dbReference>
<dbReference type="InterPro" id="IPR003959">
    <property type="entry name" value="ATPase_AAA_core"/>
</dbReference>
<evidence type="ECO:0000259" key="12">
    <source>
        <dbReference type="PROSITE" id="PS51787"/>
    </source>
</evidence>
<dbReference type="Gene3D" id="1.20.58.1480">
    <property type="match status" value="1"/>
</dbReference>
<organism evidence="13 14">
    <name type="scientific">Planoprotostelium fungivorum</name>
    <dbReference type="NCBI Taxonomy" id="1890364"/>
    <lineage>
        <taxon>Eukaryota</taxon>
        <taxon>Amoebozoa</taxon>
        <taxon>Evosea</taxon>
        <taxon>Variosea</taxon>
        <taxon>Cavosteliida</taxon>
        <taxon>Cavosteliaceae</taxon>
        <taxon>Planoprotostelium</taxon>
    </lineage>
</organism>
<dbReference type="Pfam" id="PF05362">
    <property type="entry name" value="Lon_C"/>
    <property type="match status" value="1"/>
</dbReference>
<evidence type="ECO:0000256" key="7">
    <source>
        <dbReference type="PROSITE-ProRule" id="PRU01122"/>
    </source>
</evidence>
<dbReference type="GO" id="GO:0004176">
    <property type="term" value="F:ATP-dependent peptidase activity"/>
    <property type="evidence" value="ECO:0007669"/>
    <property type="project" value="UniProtKB-UniRule"/>
</dbReference>
<evidence type="ECO:0000256" key="9">
    <source>
        <dbReference type="RuleBase" id="RU000592"/>
    </source>
</evidence>
<accession>A0A2P6NS22</accession>
<dbReference type="Proteomes" id="UP000241769">
    <property type="component" value="Unassembled WGS sequence"/>
</dbReference>
<evidence type="ECO:0000256" key="2">
    <source>
        <dbReference type="ARBA" id="ARBA00022741"/>
    </source>
</evidence>
<dbReference type="InterPro" id="IPR000008">
    <property type="entry name" value="C2_dom"/>
</dbReference>
<dbReference type="CDD" id="cd19500">
    <property type="entry name" value="RecA-like_Lon"/>
    <property type="match status" value="1"/>
</dbReference>
<dbReference type="STRING" id="1890364.A0A2P6NS22"/>
<feature type="domain" description="Lon N-terminal" evidence="12">
    <location>
        <begin position="426"/>
        <end position="702"/>
    </location>
</feature>
<dbReference type="SUPFAM" id="SSF49562">
    <property type="entry name" value="C2 domain (Calcium/lipid-binding domain, CaLB)"/>
    <property type="match status" value="1"/>
</dbReference>
<comment type="catalytic activity">
    <reaction evidence="6">
        <text>Hydrolysis of proteins in presence of ATP.</text>
        <dbReference type="EC" id="3.4.21.53"/>
    </reaction>
</comment>
<dbReference type="GO" id="GO:0004252">
    <property type="term" value="F:serine-type endopeptidase activity"/>
    <property type="evidence" value="ECO:0007669"/>
    <property type="project" value="UniProtKB-UniRule"/>
</dbReference>
<evidence type="ECO:0000256" key="3">
    <source>
        <dbReference type="ARBA" id="ARBA00022801"/>
    </source>
</evidence>
<dbReference type="CDD" id="cd00030">
    <property type="entry name" value="C2"/>
    <property type="match status" value="1"/>
</dbReference>
<dbReference type="SMART" id="SM00239">
    <property type="entry name" value="C2"/>
    <property type="match status" value="1"/>
</dbReference>
<reference evidence="13 14" key="1">
    <citation type="journal article" date="2018" name="Genome Biol. Evol.">
        <title>Multiple Roots of Fruiting Body Formation in Amoebozoa.</title>
        <authorList>
            <person name="Hillmann F."/>
            <person name="Forbes G."/>
            <person name="Novohradska S."/>
            <person name="Ferling I."/>
            <person name="Riege K."/>
            <person name="Groth M."/>
            <person name="Westermann M."/>
            <person name="Marz M."/>
            <person name="Spaller T."/>
            <person name="Winckler T."/>
            <person name="Schaap P."/>
            <person name="Glockner G."/>
        </authorList>
    </citation>
    <scope>NUCLEOTIDE SEQUENCE [LARGE SCALE GENOMIC DNA]</scope>
    <source>
        <strain evidence="13 14">Jena</strain>
    </source>
</reference>
<dbReference type="GO" id="GO:0006515">
    <property type="term" value="P:protein quality control for misfolded or incompletely synthesized proteins"/>
    <property type="evidence" value="ECO:0007669"/>
    <property type="project" value="TreeGrafter"/>
</dbReference>
<feature type="domain" description="C2" evidence="10">
    <location>
        <begin position="71"/>
        <end position="203"/>
    </location>
</feature>
<dbReference type="PROSITE" id="PS51787">
    <property type="entry name" value="LON_N"/>
    <property type="match status" value="1"/>
</dbReference>
<dbReference type="GO" id="GO:0016887">
    <property type="term" value="F:ATP hydrolysis activity"/>
    <property type="evidence" value="ECO:0007669"/>
    <property type="project" value="InterPro"/>
</dbReference>
<keyword evidence="2 8" id="KW-0547">Nucleotide-binding</keyword>
<dbReference type="Gene3D" id="3.30.230.10">
    <property type="match status" value="1"/>
</dbReference>
<evidence type="ECO:0000259" key="10">
    <source>
        <dbReference type="PROSITE" id="PS50004"/>
    </source>
</evidence>
<dbReference type="Pfam" id="PF02190">
    <property type="entry name" value="LON_substr_bdg"/>
    <property type="match status" value="1"/>
</dbReference>
<dbReference type="InterPro" id="IPR003111">
    <property type="entry name" value="Lon_prtase_N"/>
</dbReference>
<dbReference type="SMART" id="SM00382">
    <property type="entry name" value="AAA"/>
    <property type="match status" value="1"/>
</dbReference>
<keyword evidence="1 7" id="KW-0645">Protease</keyword>
<keyword evidence="14" id="KW-1185">Reference proteome</keyword>
<dbReference type="Gene3D" id="3.40.50.300">
    <property type="entry name" value="P-loop containing nucleotide triphosphate hydrolases"/>
    <property type="match status" value="1"/>
</dbReference>
<dbReference type="Pfam" id="PF22667">
    <property type="entry name" value="Lon_lid"/>
    <property type="match status" value="1"/>
</dbReference>
<evidence type="ECO:0000256" key="6">
    <source>
        <dbReference type="ARBA" id="ARBA00050665"/>
    </source>
</evidence>
<comment type="similarity">
    <text evidence="7 8">Belongs to the peptidase S16 family.</text>
</comment>
<evidence type="ECO:0000256" key="1">
    <source>
        <dbReference type="ARBA" id="ARBA00022670"/>
    </source>
</evidence>
<keyword evidence="4 7" id="KW-0720">Serine protease</keyword>
<evidence type="ECO:0000256" key="4">
    <source>
        <dbReference type="ARBA" id="ARBA00022825"/>
    </source>
</evidence>
<dbReference type="InterPro" id="IPR035892">
    <property type="entry name" value="C2_domain_sf"/>
</dbReference>
<feature type="active site" evidence="7">
    <location>
        <position position="1189"/>
    </location>
</feature>
<dbReference type="InterPro" id="IPR027065">
    <property type="entry name" value="Lon_Prtase"/>
</dbReference>
<dbReference type="InterPro" id="IPR004815">
    <property type="entry name" value="Lon_bac/euk-typ"/>
</dbReference>
<dbReference type="SUPFAM" id="SSF88697">
    <property type="entry name" value="PUA domain-like"/>
    <property type="match status" value="1"/>
</dbReference>
<evidence type="ECO:0000313" key="14">
    <source>
        <dbReference type="Proteomes" id="UP000241769"/>
    </source>
</evidence>
<gene>
    <name evidence="13" type="ORF">PROFUN_02905</name>
</gene>
<dbReference type="SUPFAM" id="SSF52540">
    <property type="entry name" value="P-loop containing nucleoside triphosphate hydrolases"/>
    <property type="match status" value="1"/>
</dbReference>
<dbReference type="NCBIfam" id="TIGR00763">
    <property type="entry name" value="lon"/>
    <property type="match status" value="1"/>
</dbReference>
<dbReference type="FunFam" id="3.40.50.300:FF:000021">
    <property type="entry name" value="Lon protease homolog"/>
    <property type="match status" value="1"/>
</dbReference>
<dbReference type="EC" id="3.4.21.-" evidence="9"/>
<dbReference type="GO" id="GO:0005759">
    <property type="term" value="C:mitochondrial matrix"/>
    <property type="evidence" value="ECO:0007669"/>
    <property type="project" value="TreeGrafter"/>
</dbReference>
<keyword evidence="3 7" id="KW-0378">Hydrolase</keyword>
<dbReference type="GO" id="GO:0005524">
    <property type="term" value="F:ATP binding"/>
    <property type="evidence" value="ECO:0007669"/>
    <property type="project" value="UniProtKB-KW"/>
</dbReference>
<dbReference type="Gene3D" id="2.60.40.150">
    <property type="entry name" value="C2 domain"/>
    <property type="match status" value="1"/>
</dbReference>
<dbReference type="OrthoDB" id="2411602at2759"/>
<dbReference type="SUPFAM" id="SSF54211">
    <property type="entry name" value="Ribosomal protein S5 domain 2-like"/>
    <property type="match status" value="1"/>
</dbReference>
<dbReference type="Gene3D" id="1.10.8.60">
    <property type="match status" value="1"/>
</dbReference>
<dbReference type="InParanoid" id="A0A2P6NS22"/>
<dbReference type="PANTHER" id="PTHR43718">
    <property type="entry name" value="LON PROTEASE"/>
    <property type="match status" value="1"/>
</dbReference>
<dbReference type="InterPro" id="IPR020568">
    <property type="entry name" value="Ribosomal_Su5_D2-typ_SF"/>
</dbReference>
<evidence type="ECO:0000256" key="8">
    <source>
        <dbReference type="RuleBase" id="RU000591"/>
    </source>
</evidence>
<sequence>MVLGLGSTVEHPLLRIRVLEARDLAPLTQAAVHAPLGSTNASHVAPTMQRDGYAAANPLGQVPLAGAAGVTPATFPTTHNANAVAGISGSEVAAERLAAPTTLASGVLADGAIRQMPDPYVKISMKGLLKKKFNTATLQNTVHPVFNEEFVFEPKHAEKDVLVVKVFDAAVKSTLPIGAKNLLGVVRIPVFEYLNRGIIDEWRPLLTKTGSPARGDVRIQIAYGTNFPAPLLRDDKTLAAAPTMGVATTGVAPHTATVLVMGEGLSSWSAMPPCDLSDVPGVIGVIDRDEGSNGTIDNEVRSSVYLPEKGDSVRVQIAGRARSCLSSFDIQFVLQSTDHPNGRLSHFTFCPDIPQRKQGTEQLLVFLRFTERISRDLTEHITCLDNIMAEPVIVALEESLSNGGSRIQIENSSATLESDSTFPKQVPLCPIYTRPIFPNSTIRSTTNGSSRVISALPMGKGKIQQVIDRIKEVGGKDSGESIKLDHNVEEDVEVVEDQNKNAISHGATVIIEKGYIEALGRLKKNGETHVALSLIKPRDNLSTTSVDSVYAVGVLARIESVNECKFKDGSRGLQIELRGTHRIAITGIVKSSESADPLGAVKMRRVTVRELKEPRYNEASQMCRALTMAIESRLQQLSRLNHPLFQPQLLVQYNLSCKTASQLADFVASLVFGSPEQLQKILSQLDVIERMKSVLLLLQMETDLSRILFEKNADGGNGAALGNARNRISMGTDKKNGKFIEKLKEKMDSLTLPVHAKEVIEEEMNKLKSLDPTFNATEHSLCRNYLTSLLDVPWGKCSEDNIDLDAAKKILDEDHYGLDDIKDRILEFLAVASLKGTLTGKILCFIGPPGVGKTSIGRSISRTIGRQFYRMSVGGMNDVAEIKGHRRTYIGAMPGKVVQALKQTKTMNPVLLIDEVDKISKNWNGDPAAALLEVLDPEQNGNFLDHYLDIPVDLSKVLFVCTANGREGIPRPLLDRMEIIELSGYYSEEKINIATRHLIPKLRENTNLPEDKLKIEEGALRKIIVSYSREAGVRSLNKNLEKAFRKVALKIMKNKASTIVINESNVEEFLGKPIFLKDRLYDIMDPPPGVVAGLAYNQIGGSMIWIESVITGSTEPSHGNADKEKSQNLQMSRYRTTGKLGDVMKESAEISYTYAKTLCHSVQKNNTFFERTNIHTHFPEGAIPKDGPSAGCAIVTSLLSLMFDRSIDSSIAMTGEITLTGKVLPVGGIKEKIMAAKRCGIKRVFLPEPNKRDFEELPEGLKGGIAVEYVDHYTSIYKSLFSERQSALGAAFMSHSRYFTGTRVS</sequence>
<dbReference type="SMART" id="SM00464">
    <property type="entry name" value="LON"/>
    <property type="match status" value="1"/>
</dbReference>